<comment type="pathway">
    <text evidence="1 7">Cell wall biogenesis; peptidoglycan biosynthesis.</text>
</comment>
<dbReference type="InterPro" id="IPR005490">
    <property type="entry name" value="LD_TPept_cat_dom"/>
</dbReference>
<dbReference type="PANTHER" id="PTHR30582:SF2">
    <property type="entry name" value="L,D-TRANSPEPTIDASE YCIB-RELATED"/>
    <property type="match status" value="1"/>
</dbReference>
<protein>
    <recommendedName>
        <fullName evidence="10">L,D-TPase catalytic domain-containing protein</fullName>
    </recommendedName>
</protein>
<feature type="domain" description="L,D-TPase catalytic" evidence="10">
    <location>
        <begin position="79"/>
        <end position="218"/>
    </location>
</feature>
<dbReference type="PROSITE" id="PS52029">
    <property type="entry name" value="LD_TPASE"/>
    <property type="match status" value="1"/>
</dbReference>
<dbReference type="EMBL" id="CP003051">
    <property type="protein sequence ID" value="AGA89467.1"/>
    <property type="molecule type" value="Genomic_DNA"/>
</dbReference>
<dbReference type="Gene3D" id="2.40.440.10">
    <property type="entry name" value="L,D-transpeptidase catalytic domain-like"/>
    <property type="match status" value="1"/>
</dbReference>
<dbReference type="Proteomes" id="UP000010816">
    <property type="component" value="Chromosome"/>
</dbReference>
<dbReference type="GO" id="GO:0005576">
    <property type="term" value="C:extracellular region"/>
    <property type="evidence" value="ECO:0007669"/>
    <property type="project" value="TreeGrafter"/>
</dbReference>
<dbReference type="Pfam" id="PF03734">
    <property type="entry name" value="YkuD"/>
    <property type="match status" value="1"/>
</dbReference>
<keyword evidence="3" id="KW-0808">Transferase</keyword>
<proteinExistence type="inferred from homology"/>
<evidence type="ECO:0000256" key="6">
    <source>
        <dbReference type="ARBA" id="ARBA00023316"/>
    </source>
</evidence>
<comment type="similarity">
    <text evidence="2">Belongs to the YkuD family.</text>
</comment>
<sequence length="371" mass="39427">MKSMQHIPIRYTAATLAFLLGTLAGCSTLGPSGLQNASRPDESTTEEPAIAEEEVIPPPQEKPKPGQLYDWQGDGRRVSRVIIDVDEQRARFYDGNEQIGWTTVATGVKTFPTPTGQFEVIEKVTDKRSNIYGKIYNKGGQVIKSNARIGRDEVPEGGRFAGAKMPYFMRLTYDGVGLHAGSIPRPGQPASHGCIRLPRKLAPILFTHVDYGTPVRIIGSGPSYGDYVEKIRVAARQRAAAERAAAEEAARTPPVTLASGQAESAPEPTVPTSDAERPSTPSDEGLPSEARATASQAPTTVREPAAADVAVEPTAPAPSDEEPIPAPTDEPAAIDTAPTNPTTEPEPDAPISPVPLTAIPVTPDATERYGP</sequence>
<dbReference type="UniPathway" id="UPA00219"/>
<organism evidence="11 12">
    <name type="scientific">Thioflavicoccus mobilis 8321</name>
    <dbReference type="NCBI Taxonomy" id="765912"/>
    <lineage>
        <taxon>Bacteria</taxon>
        <taxon>Pseudomonadati</taxon>
        <taxon>Pseudomonadota</taxon>
        <taxon>Gammaproteobacteria</taxon>
        <taxon>Chromatiales</taxon>
        <taxon>Chromatiaceae</taxon>
        <taxon>Thioflavicoccus</taxon>
    </lineage>
</organism>
<dbReference type="STRING" id="765912.Thimo_0626"/>
<name>L0GUI8_9GAMM</name>
<dbReference type="CDD" id="cd16913">
    <property type="entry name" value="YkuD_like"/>
    <property type="match status" value="1"/>
</dbReference>
<keyword evidence="6 7" id="KW-0961">Cell wall biogenesis/degradation</keyword>
<keyword evidence="5 7" id="KW-0573">Peptidoglycan synthesis</keyword>
<gene>
    <name evidence="11" type="ORF">Thimo_0626</name>
</gene>
<dbReference type="RefSeq" id="WP_015279614.1">
    <property type="nucleotide sequence ID" value="NC_019940.1"/>
</dbReference>
<evidence type="ECO:0000256" key="4">
    <source>
        <dbReference type="ARBA" id="ARBA00022960"/>
    </source>
</evidence>
<evidence type="ECO:0000256" key="1">
    <source>
        <dbReference type="ARBA" id="ARBA00004752"/>
    </source>
</evidence>
<feature type="compositionally biased region" description="Acidic residues" evidence="8">
    <location>
        <begin position="43"/>
        <end position="55"/>
    </location>
</feature>
<dbReference type="PANTHER" id="PTHR30582">
    <property type="entry name" value="L,D-TRANSPEPTIDASE"/>
    <property type="match status" value="1"/>
</dbReference>
<keyword evidence="12" id="KW-1185">Reference proteome</keyword>
<keyword evidence="9" id="KW-0732">Signal</keyword>
<accession>L0GUI8</accession>
<dbReference type="OrthoDB" id="463216at2"/>
<feature type="active site" description="Proton donor/acceptor" evidence="7">
    <location>
        <position position="179"/>
    </location>
</feature>
<evidence type="ECO:0000256" key="9">
    <source>
        <dbReference type="SAM" id="SignalP"/>
    </source>
</evidence>
<evidence type="ECO:0000313" key="11">
    <source>
        <dbReference type="EMBL" id="AGA89467.1"/>
    </source>
</evidence>
<dbReference type="GO" id="GO:0018104">
    <property type="term" value="P:peptidoglycan-protein cross-linking"/>
    <property type="evidence" value="ECO:0007669"/>
    <property type="project" value="TreeGrafter"/>
</dbReference>
<reference evidence="11 12" key="1">
    <citation type="submission" date="2011-09" db="EMBL/GenBank/DDBJ databases">
        <title>Complete sequence of chromosome of Thioflavicoccus mobilis 8321.</title>
        <authorList>
            <consortium name="US DOE Joint Genome Institute"/>
            <person name="Lucas S."/>
            <person name="Han J."/>
            <person name="Lapidus A."/>
            <person name="Cheng J.-F."/>
            <person name="Goodwin L."/>
            <person name="Pitluck S."/>
            <person name="Peters L."/>
            <person name="Ovchinnikova G."/>
            <person name="Lu M."/>
            <person name="Detter J.C."/>
            <person name="Han C."/>
            <person name="Tapia R."/>
            <person name="Land M."/>
            <person name="Hauser L."/>
            <person name="Kyrpides N."/>
            <person name="Ivanova N."/>
            <person name="Pagani I."/>
            <person name="Vogl K."/>
            <person name="Liu Z."/>
            <person name="Imhoff J."/>
            <person name="Thiel V."/>
            <person name="Frigaard N.-U."/>
            <person name="Bryant D."/>
            <person name="Woyke T."/>
        </authorList>
    </citation>
    <scope>NUCLEOTIDE SEQUENCE [LARGE SCALE GENOMIC DNA]</scope>
    <source>
        <strain evidence="11 12">8321</strain>
    </source>
</reference>
<dbReference type="GO" id="GO:0016740">
    <property type="term" value="F:transferase activity"/>
    <property type="evidence" value="ECO:0007669"/>
    <property type="project" value="UniProtKB-KW"/>
</dbReference>
<keyword evidence="4 7" id="KW-0133">Cell shape</keyword>
<feature type="region of interest" description="Disordered" evidence="8">
    <location>
        <begin position="244"/>
        <end position="371"/>
    </location>
</feature>
<dbReference type="SUPFAM" id="SSF141523">
    <property type="entry name" value="L,D-transpeptidase catalytic domain-like"/>
    <property type="match status" value="1"/>
</dbReference>
<evidence type="ECO:0000256" key="7">
    <source>
        <dbReference type="PROSITE-ProRule" id="PRU01373"/>
    </source>
</evidence>
<dbReference type="HOGENOM" id="CLU_047212_0_0_6"/>
<evidence type="ECO:0000256" key="3">
    <source>
        <dbReference type="ARBA" id="ARBA00022679"/>
    </source>
</evidence>
<feature type="active site" description="Nucleophile" evidence="7">
    <location>
        <position position="194"/>
    </location>
</feature>
<feature type="region of interest" description="Disordered" evidence="8">
    <location>
        <begin position="32"/>
        <end position="71"/>
    </location>
</feature>
<feature type="chain" id="PRO_5003943119" description="L,D-TPase catalytic domain-containing protein" evidence="9">
    <location>
        <begin position="25"/>
        <end position="371"/>
    </location>
</feature>
<dbReference type="InterPro" id="IPR050979">
    <property type="entry name" value="LD-transpeptidase"/>
</dbReference>
<evidence type="ECO:0000256" key="5">
    <source>
        <dbReference type="ARBA" id="ARBA00022984"/>
    </source>
</evidence>
<evidence type="ECO:0000256" key="8">
    <source>
        <dbReference type="SAM" id="MobiDB-lite"/>
    </source>
</evidence>
<evidence type="ECO:0000259" key="10">
    <source>
        <dbReference type="PROSITE" id="PS52029"/>
    </source>
</evidence>
<dbReference type="GO" id="GO:0071555">
    <property type="term" value="P:cell wall organization"/>
    <property type="evidence" value="ECO:0007669"/>
    <property type="project" value="UniProtKB-UniRule"/>
</dbReference>
<evidence type="ECO:0000313" key="12">
    <source>
        <dbReference type="Proteomes" id="UP000010816"/>
    </source>
</evidence>
<dbReference type="KEGG" id="tmb:Thimo_0626"/>
<feature type="signal peptide" evidence="9">
    <location>
        <begin position="1"/>
        <end position="24"/>
    </location>
</feature>
<dbReference type="PROSITE" id="PS51257">
    <property type="entry name" value="PROKAR_LIPOPROTEIN"/>
    <property type="match status" value="1"/>
</dbReference>
<evidence type="ECO:0000256" key="2">
    <source>
        <dbReference type="ARBA" id="ARBA00005992"/>
    </source>
</evidence>
<dbReference type="GO" id="GO:0071972">
    <property type="term" value="F:peptidoglycan L,D-transpeptidase activity"/>
    <property type="evidence" value="ECO:0007669"/>
    <property type="project" value="TreeGrafter"/>
</dbReference>
<dbReference type="InterPro" id="IPR038063">
    <property type="entry name" value="Transpep_catalytic_dom"/>
</dbReference>
<dbReference type="eggNOG" id="COG1376">
    <property type="taxonomic scope" value="Bacteria"/>
</dbReference>
<dbReference type="GO" id="GO:0008360">
    <property type="term" value="P:regulation of cell shape"/>
    <property type="evidence" value="ECO:0007669"/>
    <property type="project" value="UniProtKB-UniRule"/>
</dbReference>
<dbReference type="AlphaFoldDB" id="L0GUI8"/>